<dbReference type="Gene3D" id="3.40.50.11210">
    <property type="entry name" value="Rap/Ran-GAP"/>
    <property type="match status" value="1"/>
</dbReference>
<sequence length="849" mass="95463">MLNSFRRRRKPGRNSVPNKNGSSNTETDLTLEDEHRYSSKKSSSSYNQHNRLAGPTAQSTNQDLPPALPPRKPMDKKNSVQMSSTTRNPSVVDNVSLQISSSTVDDISSSSLAPPRVLTNKEISTSLVNLMGTASDSISVNNVTKPTTRDNQPRKNSIFGFIQRISAVPATTVDRLGLLESLANTGSNGMVESPSSHRTVFIGNHTTMAYNKPSSEYTWCSERSTSMNTNGATSFDECLPQLEIDDKPMIYREQFQTKEHFNWYGISESHGPVIISYKHSINQNKQRSIMSIVRTRQGTSIESISDIHSSCTPFEILRRLCEQCSITDIEYFDPVLCDGTHDLLIKYDESHVSNQHKFGIIYQCEDQLTEEDIFSNETHSPAMDKFLDLIGTRVKLKDFRGFRGGLDVKSDHTGTESVYEQFLNHEIMFHVSTLLPHSKSERQQLERKRHIGNDIVAIVFQETETIFNPECIASQFLHVYLVITPLDSDGTHFKVSVIHRDSVPSFGPNFNHSTSFQCDHIFKQWLLTKLINAEMASCRASTFQKYQARTKLNLFENLYRTLHDNNRLLMNSILCNSQYKHECDIEQQQKEEANNNNSSSKSSDRHSESSLLGSVRRRFIAPKLRVQNSTTTDNGKSSPASNSTITTPSSNNINDSRSKTRSMTMDLRRSTSRESIATNGNNMTKVTSFFSSSKTNSPRLDKAATNRSLLDQDNMDSASSSRSNTKFLSPATCPSSPWTTGPTNGFLSSPSSEWNPNGDSYLQAIPISNTPFHYNHKLSSDDIDNDIQLQLLPDDLQSSSKDDLIKFVIALQQQHSLKISQMDQSHSNALKHLEMQLSQPKSLIQRDSP</sequence>
<dbReference type="FunFam" id="3.40.50.11210:FF:000001">
    <property type="entry name" value="Ral GTPase-activating protein subunit alpha-1 isoform 1"/>
    <property type="match status" value="1"/>
</dbReference>
<evidence type="ECO:0000313" key="5">
    <source>
        <dbReference type="Proteomes" id="UP000663825"/>
    </source>
</evidence>
<proteinExistence type="predicted"/>
<dbReference type="Pfam" id="PF02145">
    <property type="entry name" value="Rap_GAP"/>
    <property type="match status" value="1"/>
</dbReference>
<dbReference type="GO" id="GO:0005096">
    <property type="term" value="F:GTPase activator activity"/>
    <property type="evidence" value="ECO:0007669"/>
    <property type="project" value="UniProtKB-KW"/>
</dbReference>
<feature type="compositionally biased region" description="Polar residues" evidence="2">
    <location>
        <begin position="46"/>
        <end position="63"/>
    </location>
</feature>
<dbReference type="Proteomes" id="UP000663825">
    <property type="component" value="Unassembled WGS sequence"/>
</dbReference>
<comment type="caution">
    <text evidence="4">The sequence shown here is derived from an EMBL/GenBank/DDBJ whole genome shotgun (WGS) entry which is preliminary data.</text>
</comment>
<dbReference type="EMBL" id="CAJNXB010000886">
    <property type="protein sequence ID" value="CAF3107350.1"/>
    <property type="molecule type" value="Genomic_DNA"/>
</dbReference>
<dbReference type="PANTHER" id="PTHR15711:SF32">
    <property type="entry name" value="RAP GTPASE ACTIVATING PROTEIN 1, ISOFORM H"/>
    <property type="match status" value="1"/>
</dbReference>
<protein>
    <recommendedName>
        <fullName evidence="3">Rap-GAP domain-containing protein</fullName>
    </recommendedName>
</protein>
<feature type="region of interest" description="Disordered" evidence="2">
    <location>
        <begin position="1"/>
        <end position="94"/>
    </location>
</feature>
<dbReference type="PROSITE" id="PS50085">
    <property type="entry name" value="RAPGAP"/>
    <property type="match status" value="1"/>
</dbReference>
<feature type="compositionally biased region" description="Low complexity" evidence="2">
    <location>
        <begin position="637"/>
        <end position="655"/>
    </location>
</feature>
<dbReference type="Gene3D" id="6.10.140.210">
    <property type="match status" value="1"/>
</dbReference>
<dbReference type="InterPro" id="IPR000331">
    <property type="entry name" value="Rap/Ran_GAP_dom"/>
</dbReference>
<feature type="compositionally biased region" description="Polar residues" evidence="2">
    <location>
        <begin position="79"/>
        <end position="94"/>
    </location>
</feature>
<feature type="region of interest" description="Disordered" evidence="2">
    <location>
        <begin position="588"/>
        <end position="743"/>
    </location>
</feature>
<dbReference type="GO" id="GO:0051056">
    <property type="term" value="P:regulation of small GTPase mediated signal transduction"/>
    <property type="evidence" value="ECO:0007669"/>
    <property type="project" value="InterPro"/>
</dbReference>
<dbReference type="GO" id="GO:0005737">
    <property type="term" value="C:cytoplasm"/>
    <property type="evidence" value="ECO:0007669"/>
    <property type="project" value="TreeGrafter"/>
</dbReference>
<evidence type="ECO:0000313" key="4">
    <source>
        <dbReference type="EMBL" id="CAF3107350.1"/>
    </source>
</evidence>
<accession>A0A817NHP2</accession>
<dbReference type="Pfam" id="PF21022">
    <property type="entry name" value="Rap-GAP_dimer"/>
    <property type="match status" value="1"/>
</dbReference>
<name>A0A817NHP2_9BILA</name>
<reference evidence="4" key="1">
    <citation type="submission" date="2021-02" db="EMBL/GenBank/DDBJ databases">
        <authorList>
            <person name="Nowell W R."/>
        </authorList>
    </citation>
    <scope>NUCLEOTIDE SEQUENCE</scope>
</reference>
<organism evidence="4 5">
    <name type="scientific">Rotaria socialis</name>
    <dbReference type="NCBI Taxonomy" id="392032"/>
    <lineage>
        <taxon>Eukaryota</taxon>
        <taxon>Metazoa</taxon>
        <taxon>Spiralia</taxon>
        <taxon>Gnathifera</taxon>
        <taxon>Rotifera</taxon>
        <taxon>Eurotatoria</taxon>
        <taxon>Bdelloidea</taxon>
        <taxon>Philodinida</taxon>
        <taxon>Philodinidae</taxon>
        <taxon>Rotaria</taxon>
    </lineage>
</organism>
<evidence type="ECO:0000259" key="3">
    <source>
        <dbReference type="PROSITE" id="PS50085"/>
    </source>
</evidence>
<gene>
    <name evidence="4" type="ORF">TIS948_LOCUS7271</name>
</gene>
<dbReference type="OrthoDB" id="2499658at2759"/>
<feature type="compositionally biased region" description="Basic residues" evidence="2">
    <location>
        <begin position="1"/>
        <end position="12"/>
    </location>
</feature>
<dbReference type="InterPro" id="IPR050989">
    <property type="entry name" value="Rap1_Ran_GAP"/>
</dbReference>
<dbReference type="PANTHER" id="PTHR15711">
    <property type="entry name" value="RAP GTPASE-ACTIVATING PROTEIN"/>
    <property type="match status" value="1"/>
</dbReference>
<feature type="compositionally biased region" description="Polar residues" evidence="2">
    <location>
        <begin position="673"/>
        <end position="687"/>
    </location>
</feature>
<evidence type="ECO:0000256" key="2">
    <source>
        <dbReference type="SAM" id="MobiDB-lite"/>
    </source>
</evidence>
<feature type="domain" description="Rap-GAP" evidence="3">
    <location>
        <begin position="344"/>
        <end position="558"/>
    </location>
</feature>
<dbReference type="SUPFAM" id="SSF111347">
    <property type="entry name" value="Rap/Ran-GAP"/>
    <property type="match status" value="1"/>
</dbReference>
<feature type="compositionally biased region" description="Polar residues" evidence="2">
    <location>
        <begin position="626"/>
        <end position="636"/>
    </location>
</feature>
<dbReference type="AlphaFoldDB" id="A0A817NHP2"/>
<feature type="compositionally biased region" description="Polar residues" evidence="2">
    <location>
        <begin position="705"/>
        <end position="743"/>
    </location>
</feature>
<dbReference type="InterPro" id="IPR035974">
    <property type="entry name" value="Rap/Ran-GAP_sf"/>
</dbReference>
<keyword evidence="1" id="KW-0343">GTPase activation</keyword>
<feature type="compositionally biased region" description="Polar residues" evidence="2">
    <location>
        <begin position="15"/>
        <end position="28"/>
    </location>
</feature>
<evidence type="ECO:0000256" key="1">
    <source>
        <dbReference type="ARBA" id="ARBA00022468"/>
    </source>
</evidence>